<dbReference type="SUPFAM" id="SSF51679">
    <property type="entry name" value="Bacterial luciferase-like"/>
    <property type="match status" value="1"/>
</dbReference>
<dbReference type="Pfam" id="PF00296">
    <property type="entry name" value="Bac_luciferase"/>
    <property type="match status" value="1"/>
</dbReference>
<evidence type="ECO:0000259" key="1">
    <source>
        <dbReference type="Pfam" id="PF00296"/>
    </source>
</evidence>
<dbReference type="GO" id="GO:0016705">
    <property type="term" value="F:oxidoreductase activity, acting on paired donors, with incorporation or reduction of molecular oxygen"/>
    <property type="evidence" value="ECO:0007669"/>
    <property type="project" value="InterPro"/>
</dbReference>
<gene>
    <name evidence="2" type="ORF">BJ979_000332</name>
</gene>
<evidence type="ECO:0000313" key="2">
    <source>
        <dbReference type="EMBL" id="NYG97706.1"/>
    </source>
</evidence>
<evidence type="ECO:0000313" key="3">
    <source>
        <dbReference type="Proteomes" id="UP000553888"/>
    </source>
</evidence>
<accession>A0A852Y463</accession>
<dbReference type="InterPro" id="IPR011251">
    <property type="entry name" value="Luciferase-like_dom"/>
</dbReference>
<dbReference type="AlphaFoldDB" id="A0A852Y463"/>
<sequence length="318" mass="33546">MIQMQLSITVPGQINEAGAVRSTVSLVNKSPAARLWIGQSFLLDGMQTLAYVAGTGASCPVGVGVSLAAMRSPYESALQVRTLAALSGQPVSAGFGAAQPGFVRAVSGEEWSAPGQALLDYAAAVKDAFDPSAQPRDSARFTSPALPPLADAPAIEVGVGAVRPWLFSRGLQQADFVATWLAPSHYVATQLEQTSASRARLVCIAPLAVSRIGRSIMVIAREAVGHHIRQPHYAEMLSHSGLLRESEESTVKSLLDSGTVLNGHLASVIDQLRTLETAGVDEVVLDATAVRSLRSHDEALDDYEAVLNAWSNRKGSPE</sequence>
<proteinExistence type="predicted"/>
<comment type="caution">
    <text evidence="2">The sequence shown here is derived from an EMBL/GenBank/DDBJ whole genome shotgun (WGS) entry which is preliminary data.</text>
</comment>
<dbReference type="Gene3D" id="3.20.20.30">
    <property type="entry name" value="Luciferase-like domain"/>
    <property type="match status" value="1"/>
</dbReference>
<dbReference type="GO" id="GO:0004497">
    <property type="term" value="F:monooxygenase activity"/>
    <property type="evidence" value="ECO:0007669"/>
    <property type="project" value="UniProtKB-KW"/>
</dbReference>
<dbReference type="InterPro" id="IPR036661">
    <property type="entry name" value="Luciferase-like_sf"/>
</dbReference>
<feature type="domain" description="Luciferase-like" evidence="1">
    <location>
        <begin position="34"/>
        <end position="282"/>
    </location>
</feature>
<reference evidence="2 3" key="1">
    <citation type="submission" date="2020-07" db="EMBL/GenBank/DDBJ databases">
        <title>Sequencing the genomes of 1000 actinobacteria strains.</title>
        <authorList>
            <person name="Klenk H.-P."/>
        </authorList>
    </citation>
    <scope>NUCLEOTIDE SEQUENCE [LARGE SCALE GENOMIC DNA]</scope>
    <source>
        <strain evidence="2 3">DSM 23141</strain>
    </source>
</reference>
<keyword evidence="2" id="KW-0560">Oxidoreductase</keyword>
<organism evidence="2 3">
    <name type="scientific">Schumannella luteola</name>
    <dbReference type="NCBI Taxonomy" id="472059"/>
    <lineage>
        <taxon>Bacteria</taxon>
        <taxon>Bacillati</taxon>
        <taxon>Actinomycetota</taxon>
        <taxon>Actinomycetes</taxon>
        <taxon>Micrococcales</taxon>
        <taxon>Microbacteriaceae</taxon>
        <taxon>Schumannella</taxon>
    </lineage>
</organism>
<dbReference type="Proteomes" id="UP000553888">
    <property type="component" value="Unassembled WGS sequence"/>
</dbReference>
<keyword evidence="3" id="KW-1185">Reference proteome</keyword>
<protein>
    <submittedName>
        <fullName evidence="2">Alkanesulfonate monooxygenase SsuD/methylene tetrahydromethanopterin reductase-like flavin-dependent oxidoreductase (Luciferase family)</fullName>
    </submittedName>
</protein>
<name>A0A852Y463_9MICO</name>
<dbReference type="EMBL" id="JACBZY010000001">
    <property type="protein sequence ID" value="NYG97706.1"/>
    <property type="molecule type" value="Genomic_DNA"/>
</dbReference>
<keyword evidence="2" id="KW-0503">Monooxygenase</keyword>